<gene>
    <name evidence="2" type="ordered locus">Metho_2493</name>
</gene>
<evidence type="ECO:0000313" key="2">
    <source>
        <dbReference type="EMBL" id="AGB50633.1"/>
    </source>
</evidence>
<evidence type="ECO:0000313" key="3">
    <source>
        <dbReference type="Proteomes" id="UP000010866"/>
    </source>
</evidence>
<feature type="transmembrane region" description="Helical" evidence="1">
    <location>
        <begin position="21"/>
        <end position="41"/>
    </location>
</feature>
<sequence length="92" mass="9519">MFGQKISLQTESNTVDILRKYGPYLIVAGAAVGSLAALYYLGFTEGSEMVSDGYDAATGTLTDNNRIALETSAESAIDAGLDGSGEAAFGAW</sequence>
<dbReference type="Proteomes" id="UP000010866">
    <property type="component" value="Plasmid pMETHO01"/>
</dbReference>
<proteinExistence type="predicted"/>
<keyword evidence="1" id="KW-1133">Transmembrane helix</keyword>
<organism evidence="2 3">
    <name type="scientific">Methanomethylovorans hollandica (strain DSM 15978 / NBRC 107637 / DMS1)</name>
    <dbReference type="NCBI Taxonomy" id="867904"/>
    <lineage>
        <taxon>Archaea</taxon>
        <taxon>Methanobacteriati</taxon>
        <taxon>Methanobacteriota</taxon>
        <taxon>Stenosarchaea group</taxon>
        <taxon>Methanomicrobia</taxon>
        <taxon>Methanosarcinales</taxon>
        <taxon>Methanosarcinaceae</taxon>
        <taxon>Methanomethylovorans</taxon>
    </lineage>
</organism>
<evidence type="ECO:0000256" key="1">
    <source>
        <dbReference type="SAM" id="Phobius"/>
    </source>
</evidence>
<protein>
    <submittedName>
        <fullName evidence="2">Uncharacterized protein</fullName>
    </submittedName>
</protein>
<accession>L0L2I3</accession>
<dbReference type="HOGENOM" id="CLU_194994_0_0_2"/>
<keyword evidence="3" id="KW-1185">Reference proteome</keyword>
<geneLocation type="plasmid" evidence="2 3">
    <name>pMETHO01</name>
</geneLocation>
<dbReference type="EMBL" id="CP003363">
    <property type="protein sequence ID" value="AGB50633.1"/>
    <property type="molecule type" value="Genomic_DNA"/>
</dbReference>
<keyword evidence="1" id="KW-0472">Membrane</keyword>
<keyword evidence="2" id="KW-0614">Plasmid</keyword>
<keyword evidence="1" id="KW-0812">Transmembrane</keyword>
<reference evidence="3" key="1">
    <citation type="submission" date="2012-02" db="EMBL/GenBank/DDBJ databases">
        <title>Complete sequence of plasmid of Methanomethylovorans hollandica DSM 15978.</title>
        <authorList>
            <person name="Lucas S."/>
            <person name="Copeland A."/>
            <person name="Lapidus A."/>
            <person name="Glavina del Rio T."/>
            <person name="Dalin E."/>
            <person name="Tice H."/>
            <person name="Bruce D."/>
            <person name="Goodwin L."/>
            <person name="Pitluck S."/>
            <person name="Peters L."/>
            <person name="Mikhailova N."/>
            <person name="Held B."/>
            <person name="Kyrpides N."/>
            <person name="Mavromatis K."/>
            <person name="Ivanova N."/>
            <person name="Brettin T."/>
            <person name="Detter J.C."/>
            <person name="Han C."/>
            <person name="Larimer F."/>
            <person name="Land M."/>
            <person name="Hauser L."/>
            <person name="Markowitz V."/>
            <person name="Cheng J.-F."/>
            <person name="Hugenholtz P."/>
            <person name="Woyke T."/>
            <person name="Wu D."/>
            <person name="Spring S."/>
            <person name="Schroeder M."/>
            <person name="Brambilla E."/>
            <person name="Klenk H.-P."/>
            <person name="Eisen J.A."/>
        </authorList>
    </citation>
    <scope>NUCLEOTIDE SEQUENCE [LARGE SCALE GENOMIC DNA]</scope>
    <source>
        <strain evidence="3">DSM 15978 / NBRC 107637 / DMS1</strain>
        <plasmid evidence="3">Plasmid pMETHO01</plasmid>
    </source>
</reference>
<dbReference type="KEGG" id="mhz:Metho_2493"/>
<dbReference type="AlphaFoldDB" id="L0L2I3"/>
<name>L0L2I3_METHD</name>